<gene>
    <name evidence="1" type="ORF">METZ01_LOCUS353390</name>
</gene>
<dbReference type="AlphaFoldDB" id="A0A382RSA2"/>
<dbReference type="EMBL" id="UINC01123810">
    <property type="protein sequence ID" value="SVD00536.1"/>
    <property type="molecule type" value="Genomic_DNA"/>
</dbReference>
<name>A0A382RSA2_9ZZZZ</name>
<proteinExistence type="predicted"/>
<protein>
    <submittedName>
        <fullName evidence="1">Uncharacterized protein</fullName>
    </submittedName>
</protein>
<feature type="non-terminal residue" evidence="1">
    <location>
        <position position="311"/>
    </location>
</feature>
<organism evidence="1">
    <name type="scientific">marine metagenome</name>
    <dbReference type="NCBI Taxonomy" id="408172"/>
    <lineage>
        <taxon>unclassified sequences</taxon>
        <taxon>metagenomes</taxon>
        <taxon>ecological metagenomes</taxon>
    </lineage>
</organism>
<reference evidence="1" key="1">
    <citation type="submission" date="2018-05" db="EMBL/GenBank/DDBJ databases">
        <authorList>
            <person name="Lanie J.A."/>
            <person name="Ng W.-L."/>
            <person name="Kazmierczak K.M."/>
            <person name="Andrzejewski T.M."/>
            <person name="Davidsen T.M."/>
            <person name="Wayne K.J."/>
            <person name="Tettelin H."/>
            <person name="Glass J.I."/>
            <person name="Rusch D."/>
            <person name="Podicherti R."/>
            <person name="Tsui H.-C.T."/>
            <person name="Winkler M.E."/>
        </authorList>
    </citation>
    <scope>NUCLEOTIDE SEQUENCE</scope>
</reference>
<evidence type="ECO:0000313" key="1">
    <source>
        <dbReference type="EMBL" id="SVD00536.1"/>
    </source>
</evidence>
<accession>A0A382RSA2</accession>
<sequence>MKSYLEGCGVPTTRIGDLEIPRLIMGIHPYDGCSYQDRQRDEDNHRAFARVDKVAEVLRCAIAEAGLTAVQVDHMLPVLNRLHLQAVWEAEQQTQTRMGMVAYILIPIMLDGEIISSSDRAFATFYAHNDKAGGAAFREHMHRDEIVRYSIGASGKLITPDITPPYTPDDAARFEINYAVLERYLGFFEGCDILIADPGAEIDILAMTGRFDLIREYLGFLRERFSTIITSVHHAGVVLPLLEAEDIPVDGYLTTVNRPGTFMFPTRDLALDAIRHATKPVIAIKPMAGGRYLGHKAFEFVYEEVGVAASM</sequence>